<dbReference type="PANTHER" id="PTHR37835">
    <property type="entry name" value="ALPHA-CLOSTRIPAIN"/>
    <property type="match status" value="1"/>
</dbReference>
<feature type="signal peptide" evidence="1">
    <location>
        <begin position="1"/>
        <end position="31"/>
    </location>
</feature>
<evidence type="ECO:0000313" key="3">
    <source>
        <dbReference type="Proteomes" id="UP000469325"/>
    </source>
</evidence>
<organism evidence="2 3">
    <name type="scientific">Olsenella porci</name>
    <dbReference type="NCBI Taxonomy" id="2652279"/>
    <lineage>
        <taxon>Bacteria</taxon>
        <taxon>Bacillati</taxon>
        <taxon>Actinomycetota</taxon>
        <taxon>Coriobacteriia</taxon>
        <taxon>Coriobacteriales</taxon>
        <taxon>Atopobiaceae</taxon>
        <taxon>Olsenella</taxon>
    </lineage>
</organism>
<protein>
    <recommendedName>
        <fullName evidence="4">Clostripain</fullName>
    </recommendedName>
</protein>
<dbReference type="Gene3D" id="3.40.50.11970">
    <property type="match status" value="1"/>
</dbReference>
<keyword evidence="1" id="KW-0732">Signal</keyword>
<dbReference type="Pfam" id="PF03415">
    <property type="entry name" value="Peptidase_C11"/>
    <property type="match status" value="1"/>
</dbReference>
<dbReference type="PROSITE" id="PS51257">
    <property type="entry name" value="PROKAR_LIPOPROTEIN"/>
    <property type="match status" value="1"/>
</dbReference>
<dbReference type="Proteomes" id="UP000469325">
    <property type="component" value="Unassembled WGS sequence"/>
</dbReference>
<proteinExistence type="predicted"/>
<reference evidence="2 3" key="1">
    <citation type="submission" date="2019-08" db="EMBL/GenBank/DDBJ databases">
        <title>In-depth cultivation of the pig gut microbiome towards novel bacterial diversity and tailored functional studies.</title>
        <authorList>
            <person name="Wylensek D."/>
            <person name="Hitch T.C.A."/>
            <person name="Clavel T."/>
        </authorList>
    </citation>
    <scope>NUCLEOTIDE SEQUENCE [LARGE SCALE GENOMIC DNA]</scope>
    <source>
        <strain evidence="2 3">CA-Schmier-601-WT-1</strain>
    </source>
</reference>
<name>A0A6N7XQN0_9ACTN</name>
<evidence type="ECO:0000256" key="1">
    <source>
        <dbReference type="SAM" id="SignalP"/>
    </source>
</evidence>
<dbReference type="PANTHER" id="PTHR37835:SF1">
    <property type="entry name" value="ALPHA-CLOSTRIPAIN"/>
    <property type="match status" value="1"/>
</dbReference>
<accession>A0A6N7XQN0</accession>
<evidence type="ECO:0008006" key="4">
    <source>
        <dbReference type="Google" id="ProtNLM"/>
    </source>
</evidence>
<dbReference type="EMBL" id="VUNC01000008">
    <property type="protein sequence ID" value="MST73274.1"/>
    <property type="molecule type" value="Genomic_DNA"/>
</dbReference>
<feature type="chain" id="PRO_5039367532" description="Clostripain" evidence="1">
    <location>
        <begin position="32"/>
        <end position="695"/>
    </location>
</feature>
<sequence length="695" mass="74883">MKMTKSRVWGTRGMATLALACILSLSCLGLAGCADETPAGTPAGVSGTDLSTAGLRDYYVDVASAKSATVMVYMCGSDLESGYGAASADIEEMLEADLGDNVNVVLETGGASEWSFSPEADPSTRQRWVLEDGEASLVQDAGEGTMLDEDEVTDFCSWAAKEYPADRYILIFWDHGGGTIGGFGYDENYPDASALTLSQLRNAIKASGVAFDMVGFDACLMATVECAWAMEPVADYLVASEQTEPGDGWSWTGFLNQLGSDPSTATTDLGKTIIDDFSAHYAETGEEDTTLSLIDLREISRVYERLSSFLDEAADSIEADNALFTTMSGARSRAKSYAEDSVDQVDLVDMVDRSDFEGADDVSEAVASCVKYRSDTSSGSNGIAMYFPYSEVSQYSDVRQVLEDIGYTGPVAFYDYFLSVMGNSPTSSSHGIVSSYASTQVAQDSGTAASASSSSDSYANESLSSEGWFEDLSNEFSYQELPDELELASDGSNWVVEMDDSLWGDFADFQITVMQNYDDGYLMLGTDDAYQVTDDGNIAVDFDGEWLSIDGSFFSFYCDAPEETEDGEIRYSGTIPAILNGGERVDLVVTWPTASERGDGETIGYVQGYRMSGQDYVLGRGLGQLEAGDTLTPVFDYFDSEGNWVETLQGDAITVSDPSDVEVRYEDTGDASVLFWGTLTTVYGSQVDTEVLTTK</sequence>
<dbReference type="InterPro" id="IPR005077">
    <property type="entry name" value="Peptidase_C11"/>
</dbReference>
<dbReference type="AlphaFoldDB" id="A0A6N7XQN0"/>
<evidence type="ECO:0000313" key="2">
    <source>
        <dbReference type="EMBL" id="MST73274.1"/>
    </source>
</evidence>
<keyword evidence="3" id="KW-1185">Reference proteome</keyword>
<gene>
    <name evidence="2" type="ORF">FYJ68_09185</name>
</gene>
<comment type="caution">
    <text evidence="2">The sequence shown here is derived from an EMBL/GenBank/DDBJ whole genome shotgun (WGS) entry which is preliminary data.</text>
</comment>